<accession>A0ACB8UN69</accession>
<sequence length="548" mass="61436">MLPVRNARSILRPLCRSRAGLSTACGQGLFDYTSGRWLYDEDLQLKRRYIEFNVNALQRVAGRILGHSCSQISKLPEGFYNKVFLLKTELGGETLARIPNPNAGSASYVIASEVATLDFLRNVLDIPVPEVIDWSPPSTQPDAVGAGYMLMKKVKGCQLSEVWPDMSEAQRFRLVKSVVAIEAKLSCLGIQGYGSIYYRDSSPNGMPLEISAFDQGSETDVLDKFVLGPSTDRDFWVDGRESLELDRGPWSTAAEYISAIAKREVLCIRNSVPNQSRFHASSLAKGDRAREAHIKLLHQFLTLLPYILPPVNITQAVLLHHDLHADNIFIDIDDPTKITGIIDWQATYAAPLFLQTRFPSIFDCEDPYPWGAVQPELPKGFDSMTELDKQAAEQQFSRLRLKKFYELASRKFNPDIPRAMDAMSNDDDPTSFIFHLLGQTSVDGPIPFQELLIQVCEKWDILCAKRGSGIPCPVSFSSDDISRHREKAACWAAIYGELNDLLVTVGGKDGWVSHDEYPAALLRFNQHREALKKLRGQLEETLEDACYL</sequence>
<reference evidence="1" key="1">
    <citation type="journal article" date="2022" name="bioRxiv">
        <title>Population genetic analysis of Ophidiomyces ophidiicola, the causative agent of snake fungal disease, indicates recent introductions to the USA.</title>
        <authorList>
            <person name="Ladner J.T."/>
            <person name="Palmer J.M."/>
            <person name="Ettinger C.L."/>
            <person name="Stajich J.E."/>
            <person name="Farrell T.M."/>
            <person name="Glorioso B.M."/>
            <person name="Lawson B."/>
            <person name="Price S.J."/>
            <person name="Stengle A.G."/>
            <person name="Grear D.A."/>
            <person name="Lorch J.M."/>
        </authorList>
    </citation>
    <scope>NUCLEOTIDE SEQUENCE</scope>
    <source>
        <strain evidence="1">NWHC 24266-5</strain>
    </source>
</reference>
<proteinExistence type="predicted"/>
<name>A0ACB8UN69_9EURO</name>
<comment type="caution">
    <text evidence="1">The sequence shown here is derived from an EMBL/GenBank/DDBJ whole genome shotgun (WGS) entry which is preliminary data.</text>
</comment>
<protein>
    <submittedName>
        <fullName evidence="1">Uncharacterized protein</fullName>
    </submittedName>
</protein>
<organism evidence="1">
    <name type="scientific">Ophidiomyces ophidiicola</name>
    <dbReference type="NCBI Taxonomy" id="1387563"/>
    <lineage>
        <taxon>Eukaryota</taxon>
        <taxon>Fungi</taxon>
        <taxon>Dikarya</taxon>
        <taxon>Ascomycota</taxon>
        <taxon>Pezizomycotina</taxon>
        <taxon>Eurotiomycetes</taxon>
        <taxon>Eurotiomycetidae</taxon>
        <taxon>Onygenales</taxon>
        <taxon>Onygenaceae</taxon>
        <taxon>Ophidiomyces</taxon>
    </lineage>
</organism>
<dbReference type="EMBL" id="JALBCA010000159">
    <property type="protein sequence ID" value="KAI2381901.1"/>
    <property type="molecule type" value="Genomic_DNA"/>
</dbReference>
<gene>
    <name evidence="1" type="ORF">LOY88_006483</name>
</gene>
<evidence type="ECO:0000313" key="1">
    <source>
        <dbReference type="EMBL" id="KAI2381901.1"/>
    </source>
</evidence>